<dbReference type="Pfam" id="PF08766">
    <property type="entry name" value="DEK_C"/>
    <property type="match status" value="1"/>
</dbReference>
<dbReference type="OrthoDB" id="10251073at2759"/>
<name>A0A9P8T3I2_9ASCO</name>
<dbReference type="InterPro" id="IPR036885">
    <property type="entry name" value="SWIB_MDM2_dom_sf"/>
</dbReference>
<dbReference type="Pfam" id="PF02201">
    <property type="entry name" value="SWIB"/>
    <property type="match status" value="1"/>
</dbReference>
<gene>
    <name evidence="3" type="ORF">OGAPHI_004555</name>
</gene>
<proteinExistence type="predicted"/>
<dbReference type="RefSeq" id="XP_046060476.1">
    <property type="nucleotide sequence ID" value="XM_046205646.1"/>
</dbReference>
<accession>A0A9P8T3I2</accession>
<reference evidence="3" key="1">
    <citation type="journal article" date="2021" name="Open Biol.">
        <title>Shared evolutionary footprints suggest mitochondrial oxidative damage underlies multiple complex I losses in fungi.</title>
        <authorList>
            <person name="Schikora-Tamarit M.A."/>
            <person name="Marcet-Houben M."/>
            <person name="Nosek J."/>
            <person name="Gabaldon T."/>
        </authorList>
    </citation>
    <scope>NUCLEOTIDE SEQUENCE</scope>
    <source>
        <strain evidence="3">CBS6075</strain>
    </source>
</reference>
<evidence type="ECO:0000313" key="3">
    <source>
        <dbReference type="EMBL" id="KAH3664204.1"/>
    </source>
</evidence>
<evidence type="ECO:0000313" key="4">
    <source>
        <dbReference type="Proteomes" id="UP000769157"/>
    </source>
</evidence>
<dbReference type="AlphaFoldDB" id="A0A9P8T3I2"/>
<dbReference type="SMART" id="SM00151">
    <property type="entry name" value="SWIB"/>
    <property type="match status" value="1"/>
</dbReference>
<dbReference type="Proteomes" id="UP000769157">
    <property type="component" value="Unassembled WGS sequence"/>
</dbReference>
<dbReference type="Gene3D" id="1.10.245.10">
    <property type="entry name" value="SWIB/MDM2 domain"/>
    <property type="match status" value="1"/>
</dbReference>
<evidence type="ECO:0000259" key="1">
    <source>
        <dbReference type="PROSITE" id="PS51925"/>
    </source>
</evidence>
<evidence type="ECO:0008006" key="5">
    <source>
        <dbReference type="Google" id="ProtNLM"/>
    </source>
</evidence>
<protein>
    <recommendedName>
        <fullName evidence="5">DM2 domain-containing protein</fullName>
    </recommendedName>
</protein>
<dbReference type="PROSITE" id="PS51998">
    <property type="entry name" value="DEK_C"/>
    <property type="match status" value="1"/>
</dbReference>
<dbReference type="GeneID" id="70236520"/>
<dbReference type="SUPFAM" id="SSF109715">
    <property type="entry name" value="DEK C-terminal domain"/>
    <property type="match status" value="1"/>
</dbReference>
<dbReference type="PROSITE" id="PS51925">
    <property type="entry name" value="SWIB_MDM2"/>
    <property type="match status" value="1"/>
</dbReference>
<organism evidence="3 4">
    <name type="scientific">Ogataea philodendri</name>
    <dbReference type="NCBI Taxonomy" id="1378263"/>
    <lineage>
        <taxon>Eukaryota</taxon>
        <taxon>Fungi</taxon>
        <taxon>Dikarya</taxon>
        <taxon>Ascomycota</taxon>
        <taxon>Saccharomycotina</taxon>
        <taxon>Pichiomycetes</taxon>
        <taxon>Pichiales</taxon>
        <taxon>Pichiaceae</taxon>
        <taxon>Ogataea</taxon>
    </lineage>
</organism>
<evidence type="ECO:0000259" key="2">
    <source>
        <dbReference type="PROSITE" id="PS51998"/>
    </source>
</evidence>
<sequence length="207" mass="23623">MFSDQDYLPTIDAILKVSDSSKVSVKRIRKALEALFDVDLTADKKRINELIMERYEYFLQADEDEQLEPSSRIAQLEKENKRMAARLNQLLKQKDVNKVVKKAKKTSSSKETANAANPLLKGLLPSEKLAEFLGSSEPIARTQVVKKIWEHVKANELQNPQDRREILCDDKLKPIFGNKVNMFKMNKVLVDHLRNNEDVVANAGEAD</sequence>
<dbReference type="InterPro" id="IPR019835">
    <property type="entry name" value="SWIB_domain"/>
</dbReference>
<reference evidence="3" key="2">
    <citation type="submission" date="2021-01" db="EMBL/GenBank/DDBJ databases">
        <authorList>
            <person name="Schikora-Tamarit M.A."/>
        </authorList>
    </citation>
    <scope>NUCLEOTIDE SEQUENCE</scope>
    <source>
        <strain evidence="3">CBS6075</strain>
    </source>
</reference>
<dbReference type="InterPro" id="IPR014876">
    <property type="entry name" value="DEK_C"/>
</dbReference>
<dbReference type="CDD" id="cd10567">
    <property type="entry name" value="SWIB-MDM2_like"/>
    <property type="match status" value="1"/>
</dbReference>
<dbReference type="Gene3D" id="1.10.10.60">
    <property type="entry name" value="Homeodomain-like"/>
    <property type="match status" value="1"/>
</dbReference>
<dbReference type="InterPro" id="IPR003121">
    <property type="entry name" value="SWIB_MDM2_domain"/>
</dbReference>
<feature type="domain" description="DM2" evidence="1">
    <location>
        <begin position="118"/>
        <end position="195"/>
    </location>
</feature>
<feature type="domain" description="DEK-C" evidence="2">
    <location>
        <begin position="1"/>
        <end position="56"/>
    </location>
</feature>
<comment type="caution">
    <text evidence="3">The sequence shown here is derived from an EMBL/GenBank/DDBJ whole genome shotgun (WGS) entry which is preliminary data.</text>
</comment>
<dbReference type="SUPFAM" id="SSF47592">
    <property type="entry name" value="SWIB/MDM2 domain"/>
    <property type="match status" value="1"/>
</dbReference>
<dbReference type="PANTHER" id="PTHR13844">
    <property type="entry name" value="SWI/SNF-RELATED MATRIX-ASSOCIATED ACTIN-DEPENDENT REGULATOR OF CHROMATIN SUBFAMILY D"/>
    <property type="match status" value="1"/>
</dbReference>
<keyword evidence="4" id="KW-1185">Reference proteome</keyword>
<dbReference type="EMBL" id="JAEUBE010000327">
    <property type="protein sequence ID" value="KAH3664204.1"/>
    <property type="molecule type" value="Genomic_DNA"/>
</dbReference>